<accession>A0A811GA68</accession>
<dbReference type="InterPro" id="IPR004839">
    <property type="entry name" value="Aminotransferase_I/II_large"/>
</dbReference>
<dbReference type="SUPFAM" id="SSF53383">
    <property type="entry name" value="PLP-dependent transferases"/>
    <property type="match status" value="1"/>
</dbReference>
<dbReference type="InterPro" id="IPR015421">
    <property type="entry name" value="PyrdxlP-dep_Trfase_major"/>
</dbReference>
<evidence type="ECO:0000256" key="1">
    <source>
        <dbReference type="ARBA" id="ARBA00001933"/>
    </source>
</evidence>
<dbReference type="GO" id="GO:0016212">
    <property type="term" value="F:kynurenine-oxoglutarate transaminase activity"/>
    <property type="evidence" value="ECO:0007669"/>
    <property type="project" value="TreeGrafter"/>
</dbReference>
<dbReference type="GO" id="GO:0030170">
    <property type="term" value="F:pyridoxal phosphate binding"/>
    <property type="evidence" value="ECO:0007669"/>
    <property type="project" value="InterPro"/>
</dbReference>
<evidence type="ECO:0000313" key="7">
    <source>
        <dbReference type="Proteomes" id="UP000480222"/>
    </source>
</evidence>
<evidence type="ECO:0000256" key="3">
    <source>
        <dbReference type="ARBA" id="ARBA00022679"/>
    </source>
</evidence>
<dbReference type="OrthoDB" id="9763453at2"/>
<name>A0A811GA68_CORDP</name>
<keyword evidence="3 6" id="KW-0808">Transferase</keyword>
<dbReference type="InterPro" id="IPR051326">
    <property type="entry name" value="Kynurenine-oxoglutarate_AT"/>
</dbReference>
<evidence type="ECO:0000256" key="2">
    <source>
        <dbReference type="ARBA" id="ARBA00022576"/>
    </source>
</evidence>
<dbReference type="PANTHER" id="PTHR43807:SF20">
    <property type="entry name" value="FI04487P"/>
    <property type="match status" value="1"/>
</dbReference>
<evidence type="ECO:0000259" key="5">
    <source>
        <dbReference type="Pfam" id="PF00155"/>
    </source>
</evidence>
<dbReference type="PANTHER" id="PTHR43807">
    <property type="entry name" value="FI04487P"/>
    <property type="match status" value="1"/>
</dbReference>
<reference evidence="6 7" key="1">
    <citation type="submission" date="2020-02" db="EMBL/GenBank/DDBJ databases">
        <authorList>
            <person name="Brisse S."/>
        </authorList>
    </citation>
    <scope>NUCLEOTIDE SEQUENCE [LARGE SCALE GENOMIC DNA]</scope>
    <source>
        <strain evidence="6">CIP107547</strain>
    </source>
</reference>
<dbReference type="Pfam" id="PF00155">
    <property type="entry name" value="Aminotran_1_2"/>
    <property type="match status" value="1"/>
</dbReference>
<evidence type="ECO:0000256" key="4">
    <source>
        <dbReference type="ARBA" id="ARBA00022898"/>
    </source>
</evidence>
<proteinExistence type="predicted"/>
<protein>
    <submittedName>
        <fullName evidence="6">Aminotransferase class I/II-fold pyridoxal phosphate-dependent enzyme</fullName>
    </submittedName>
</protein>
<sequence length="189" mass="20959">MLGIARDQIARGNNQYAPAQGFPILREAVARHQRDYYDMDVDPDTEVLITVGATEALTAAIIGLVEPHEDVIVLEPYFDSYAAAIALAGTHRIAVPLAPNNNSWNLDITALRDAITPQTRMIIVNSPHNPTEAVFSKEAITELCALATEHDLIVVNDEVYEHLLFDDTTHRPIATYEAMREPIPQLCRC</sequence>
<gene>
    <name evidence="6" type="ORF">CIP107547_00977</name>
</gene>
<comment type="cofactor">
    <cofactor evidence="1">
        <name>pyridoxal 5'-phosphate</name>
        <dbReference type="ChEBI" id="CHEBI:597326"/>
    </cofactor>
</comment>
<evidence type="ECO:0000313" key="6">
    <source>
        <dbReference type="EMBL" id="CAB0595560.1"/>
    </source>
</evidence>
<dbReference type="RefSeq" id="WP_014306642.1">
    <property type="nucleotide sequence ID" value="NZ_CAJDYQ010000006.1"/>
</dbReference>
<keyword evidence="2 6" id="KW-0032">Aminotransferase</keyword>
<feature type="domain" description="Aminotransferase class I/classII large" evidence="5">
    <location>
        <begin position="9"/>
        <end position="171"/>
    </location>
</feature>
<dbReference type="Proteomes" id="UP000480222">
    <property type="component" value="Unassembled WGS sequence"/>
</dbReference>
<organism evidence="6 7">
    <name type="scientific">Corynebacterium diphtheriae</name>
    <dbReference type="NCBI Taxonomy" id="1717"/>
    <lineage>
        <taxon>Bacteria</taxon>
        <taxon>Bacillati</taxon>
        <taxon>Actinomycetota</taxon>
        <taxon>Actinomycetes</taxon>
        <taxon>Mycobacteriales</taxon>
        <taxon>Corynebacteriaceae</taxon>
        <taxon>Corynebacterium</taxon>
    </lineage>
</organism>
<dbReference type="EMBL" id="CADDAV010000013">
    <property type="protein sequence ID" value="CAB0595560.1"/>
    <property type="molecule type" value="Genomic_DNA"/>
</dbReference>
<dbReference type="CDD" id="cd00609">
    <property type="entry name" value="AAT_like"/>
    <property type="match status" value="1"/>
</dbReference>
<keyword evidence="4" id="KW-0663">Pyridoxal phosphate</keyword>
<dbReference type="InterPro" id="IPR015424">
    <property type="entry name" value="PyrdxlP-dep_Trfase"/>
</dbReference>
<dbReference type="GO" id="GO:0005737">
    <property type="term" value="C:cytoplasm"/>
    <property type="evidence" value="ECO:0007669"/>
    <property type="project" value="TreeGrafter"/>
</dbReference>
<dbReference type="Gene3D" id="3.40.640.10">
    <property type="entry name" value="Type I PLP-dependent aspartate aminotransferase-like (Major domain)"/>
    <property type="match status" value="1"/>
</dbReference>
<comment type="caution">
    <text evidence="6">The sequence shown here is derived from an EMBL/GenBank/DDBJ whole genome shotgun (WGS) entry which is preliminary data.</text>
</comment>
<dbReference type="AlphaFoldDB" id="A0A811GA68"/>